<feature type="transmembrane region" description="Helical" evidence="2">
    <location>
        <begin position="149"/>
        <end position="169"/>
    </location>
</feature>
<feature type="transmembrane region" description="Helical" evidence="2">
    <location>
        <begin position="222"/>
        <end position="240"/>
    </location>
</feature>
<accession>A0A9X2JG40</accession>
<evidence type="ECO:0000256" key="2">
    <source>
        <dbReference type="SAM" id="Phobius"/>
    </source>
</evidence>
<organism evidence="3 4">
    <name type="scientific">Aeoliella straminimaris</name>
    <dbReference type="NCBI Taxonomy" id="2954799"/>
    <lineage>
        <taxon>Bacteria</taxon>
        <taxon>Pseudomonadati</taxon>
        <taxon>Planctomycetota</taxon>
        <taxon>Planctomycetia</taxon>
        <taxon>Pirellulales</taxon>
        <taxon>Lacipirellulaceae</taxon>
        <taxon>Aeoliella</taxon>
    </lineage>
</organism>
<keyword evidence="2" id="KW-0472">Membrane</keyword>
<gene>
    <name evidence="3" type="ORF">NG895_08660</name>
</gene>
<feature type="transmembrane region" description="Helical" evidence="2">
    <location>
        <begin position="181"/>
        <end position="202"/>
    </location>
</feature>
<proteinExistence type="predicted"/>
<reference evidence="3" key="1">
    <citation type="submission" date="2022-06" db="EMBL/GenBank/DDBJ databases">
        <title>Aeoliella straminimaris, a novel planctomycete from sediments.</title>
        <authorList>
            <person name="Vitorino I.R."/>
            <person name="Lage O.M."/>
        </authorList>
    </citation>
    <scope>NUCLEOTIDE SEQUENCE</scope>
    <source>
        <strain evidence="3">ICT_H6.2</strain>
    </source>
</reference>
<feature type="region of interest" description="Disordered" evidence="1">
    <location>
        <begin position="1"/>
        <end position="38"/>
    </location>
</feature>
<dbReference type="Proteomes" id="UP001155241">
    <property type="component" value="Unassembled WGS sequence"/>
</dbReference>
<name>A0A9X2JG40_9BACT</name>
<feature type="transmembrane region" description="Helical" evidence="2">
    <location>
        <begin position="49"/>
        <end position="74"/>
    </location>
</feature>
<keyword evidence="2" id="KW-0812">Transmembrane</keyword>
<comment type="caution">
    <text evidence="3">The sequence shown here is derived from an EMBL/GenBank/DDBJ whole genome shotgun (WGS) entry which is preliminary data.</text>
</comment>
<dbReference type="RefSeq" id="WP_252852083.1">
    <property type="nucleotide sequence ID" value="NZ_JAMXLR010000028.1"/>
</dbReference>
<keyword evidence="4" id="KW-1185">Reference proteome</keyword>
<dbReference type="EMBL" id="JAMXLR010000028">
    <property type="protein sequence ID" value="MCO6043977.1"/>
    <property type="molecule type" value="Genomic_DNA"/>
</dbReference>
<sequence length="262" mass="28755">MARLESGDTGAGRRPHPGGRSESPATADRGETAPNSEASVGDYRWSLQWSLLLVAVGAAVASLWMTLLLLDAFFGLEIPTSGSFLLLRWINRLRWLAGGALLIGYLLSIYVPPRYRVVRYTMLAATLQLATMAELQDWLPDNTPSLLNLALYVFLPSLALFWVFLYFYAVRAGQTSVVPRLERLGLASAVALGLCLVTGFVATAGDTIRRMVDPDLFIERTSVLLLTIVYTYFAGQLLVVRRELGKLETLTEPEMPTDGPSA</sequence>
<dbReference type="AlphaFoldDB" id="A0A9X2JG40"/>
<evidence type="ECO:0000256" key="1">
    <source>
        <dbReference type="SAM" id="MobiDB-lite"/>
    </source>
</evidence>
<evidence type="ECO:0000313" key="3">
    <source>
        <dbReference type="EMBL" id="MCO6043977.1"/>
    </source>
</evidence>
<protein>
    <submittedName>
        <fullName evidence="3">Uncharacterized protein</fullName>
    </submittedName>
</protein>
<feature type="transmembrane region" description="Helical" evidence="2">
    <location>
        <begin position="95"/>
        <end position="113"/>
    </location>
</feature>
<evidence type="ECO:0000313" key="4">
    <source>
        <dbReference type="Proteomes" id="UP001155241"/>
    </source>
</evidence>
<keyword evidence="2" id="KW-1133">Transmembrane helix</keyword>